<dbReference type="Gene3D" id="3.30.1450.10">
    <property type="match status" value="1"/>
</dbReference>
<evidence type="ECO:0000313" key="6">
    <source>
        <dbReference type="EMBL" id="MDX5931058.1"/>
    </source>
</evidence>
<dbReference type="GO" id="GO:0043165">
    <property type="term" value="P:Gram-negative-bacterium-type cell outer membrane assembly"/>
    <property type="evidence" value="ECO:0007669"/>
    <property type="project" value="TreeGrafter"/>
</dbReference>
<dbReference type="GO" id="GO:1990063">
    <property type="term" value="C:Bam protein complex"/>
    <property type="evidence" value="ECO:0007669"/>
    <property type="project" value="TreeGrafter"/>
</dbReference>
<keyword evidence="7" id="KW-1185">Reference proteome</keyword>
<dbReference type="PROSITE" id="PS51257">
    <property type="entry name" value="PROKAR_LIPOPROTEIN"/>
    <property type="match status" value="1"/>
</dbReference>
<evidence type="ECO:0000313" key="7">
    <source>
        <dbReference type="Proteomes" id="UP001279553"/>
    </source>
</evidence>
<dbReference type="Pfam" id="PF04355">
    <property type="entry name" value="BamE"/>
    <property type="match status" value="1"/>
</dbReference>
<dbReference type="RefSeq" id="WP_319613976.1">
    <property type="nucleotide sequence ID" value="NZ_JAWXYB010000018.1"/>
</dbReference>
<evidence type="ECO:0000256" key="1">
    <source>
        <dbReference type="ARBA" id="ARBA00022729"/>
    </source>
</evidence>
<dbReference type="Proteomes" id="UP001279553">
    <property type="component" value="Unassembled WGS sequence"/>
</dbReference>
<dbReference type="InterPro" id="IPR007450">
    <property type="entry name" value="BamE_dom"/>
</dbReference>
<dbReference type="InterPro" id="IPR026592">
    <property type="entry name" value="BamE"/>
</dbReference>
<dbReference type="GO" id="GO:0051205">
    <property type="term" value="P:protein insertion into membrane"/>
    <property type="evidence" value="ECO:0007669"/>
    <property type="project" value="TreeGrafter"/>
</dbReference>
<comment type="caution">
    <text evidence="6">The sequence shown here is derived from an EMBL/GenBank/DDBJ whole genome shotgun (WGS) entry which is preliminary data.</text>
</comment>
<dbReference type="PANTHER" id="PTHR37482:SF1">
    <property type="entry name" value="OUTER MEMBRANE PROTEIN ASSEMBLY FACTOR BAME"/>
    <property type="match status" value="1"/>
</dbReference>
<proteinExistence type="predicted"/>
<gene>
    <name evidence="6" type="ORF">SIL87_09815</name>
</gene>
<accession>A0AAW9DQW9</accession>
<sequence length="178" mass="18370">MRRPAIKLHRLLPLMLLPALAGCAVFSAAPHYRGNAVSEHQLKQLTPGVSTEADATALLGTPTLHETFNRNDWLYASQVTKRRIGQTQGVLRQKVVVLHFNDGGVLQSIRNVNQKQAVRVAMASGATKAPGGTASLFQQLVGGVGHYNPGLGAGAGGFGGTGSSDIGGASGSSGLSGF</sequence>
<keyword evidence="3" id="KW-0998">Cell outer membrane</keyword>
<dbReference type="AlphaFoldDB" id="A0AAW9DQW9"/>
<reference evidence="6 7" key="1">
    <citation type="submission" date="2023-11" db="EMBL/GenBank/DDBJ databases">
        <title>MicrobeMod: A computational toolkit for identifying prokaryotic methylation and restriction-modification with nanopore sequencing.</title>
        <authorList>
            <person name="Crits-Christoph A."/>
            <person name="Kang S.C."/>
            <person name="Lee H."/>
            <person name="Ostrov N."/>
        </authorList>
    </citation>
    <scope>NUCLEOTIDE SEQUENCE [LARGE SCALE GENOMIC DNA]</scope>
    <source>
        <strain evidence="6 7">DSMZ 700</strain>
    </source>
</reference>
<organism evidence="6 7">
    <name type="scientific">Acidiphilium acidophilum</name>
    <name type="common">Thiobacillus acidophilus</name>
    <dbReference type="NCBI Taxonomy" id="76588"/>
    <lineage>
        <taxon>Bacteria</taxon>
        <taxon>Pseudomonadati</taxon>
        <taxon>Pseudomonadota</taxon>
        <taxon>Alphaproteobacteria</taxon>
        <taxon>Acetobacterales</taxon>
        <taxon>Acidocellaceae</taxon>
        <taxon>Acidiphilium</taxon>
    </lineage>
</organism>
<keyword evidence="1 4" id="KW-0732">Signal</keyword>
<keyword evidence="2" id="KW-0472">Membrane</keyword>
<evidence type="ECO:0000256" key="2">
    <source>
        <dbReference type="ARBA" id="ARBA00023136"/>
    </source>
</evidence>
<evidence type="ECO:0000256" key="3">
    <source>
        <dbReference type="ARBA" id="ARBA00023237"/>
    </source>
</evidence>
<feature type="chain" id="PRO_5043768307" evidence="4">
    <location>
        <begin position="24"/>
        <end position="178"/>
    </location>
</feature>
<feature type="signal peptide" evidence="4">
    <location>
        <begin position="1"/>
        <end position="23"/>
    </location>
</feature>
<dbReference type="InterPro" id="IPR037873">
    <property type="entry name" value="BamE-like"/>
</dbReference>
<name>A0AAW9DQW9_ACIAO</name>
<feature type="domain" description="Outer membrane protein assembly factor BamE" evidence="5">
    <location>
        <begin position="34"/>
        <end position="109"/>
    </location>
</feature>
<evidence type="ECO:0000259" key="5">
    <source>
        <dbReference type="Pfam" id="PF04355"/>
    </source>
</evidence>
<protein>
    <submittedName>
        <fullName evidence="6">Outer membrane protein assembly factor BamE</fullName>
    </submittedName>
</protein>
<dbReference type="GO" id="GO:0030674">
    <property type="term" value="F:protein-macromolecule adaptor activity"/>
    <property type="evidence" value="ECO:0007669"/>
    <property type="project" value="TreeGrafter"/>
</dbReference>
<dbReference type="EMBL" id="JAWXYB010000018">
    <property type="protein sequence ID" value="MDX5931058.1"/>
    <property type="molecule type" value="Genomic_DNA"/>
</dbReference>
<dbReference type="PANTHER" id="PTHR37482">
    <property type="entry name" value="OUTER MEMBRANE PROTEIN ASSEMBLY FACTOR BAME"/>
    <property type="match status" value="1"/>
</dbReference>
<evidence type="ECO:0000256" key="4">
    <source>
        <dbReference type="SAM" id="SignalP"/>
    </source>
</evidence>